<sequence length="90" mass="10001">MENISVTLASDTSKKPIHAYVKCLRCGAFNLYTQTGNALPVYHSQHYCFSEAKEEALKLGAVNGMLVQEGQSAKGLKNEYNQHRNHDCAK</sequence>
<protein>
    <submittedName>
        <fullName evidence="1">Uncharacterized protein</fullName>
    </submittedName>
</protein>
<dbReference type="RefSeq" id="WP_090671017.1">
    <property type="nucleotide sequence ID" value="NZ_FOUF01000026.1"/>
</dbReference>
<accession>A0A1I4SS67</accession>
<dbReference type="EMBL" id="FOUF01000026">
    <property type="protein sequence ID" value="SFM67180.1"/>
    <property type="molecule type" value="Genomic_DNA"/>
</dbReference>
<gene>
    <name evidence="1" type="ORF">SAMN05421880_12622</name>
</gene>
<evidence type="ECO:0000313" key="1">
    <source>
        <dbReference type="EMBL" id="SFM67180.1"/>
    </source>
</evidence>
<name>A0A1I4SS67_9PROT</name>
<keyword evidence="2" id="KW-1185">Reference proteome</keyword>
<reference evidence="1 2" key="1">
    <citation type="submission" date="2016-10" db="EMBL/GenBank/DDBJ databases">
        <authorList>
            <person name="de Groot N.N."/>
        </authorList>
    </citation>
    <scope>NUCLEOTIDE SEQUENCE [LARGE SCALE GENOMIC DNA]</scope>
    <source>
        <strain evidence="1 2">Nm146</strain>
    </source>
</reference>
<proteinExistence type="predicted"/>
<dbReference type="Proteomes" id="UP000199561">
    <property type="component" value="Unassembled WGS sequence"/>
</dbReference>
<dbReference type="AlphaFoldDB" id="A0A1I4SS67"/>
<organism evidence="1 2">
    <name type="scientific">Nitrosomonas nitrosa</name>
    <dbReference type="NCBI Taxonomy" id="52442"/>
    <lineage>
        <taxon>Bacteria</taxon>
        <taxon>Pseudomonadati</taxon>
        <taxon>Pseudomonadota</taxon>
        <taxon>Betaproteobacteria</taxon>
        <taxon>Nitrosomonadales</taxon>
        <taxon>Nitrosomonadaceae</taxon>
        <taxon>Nitrosomonas</taxon>
    </lineage>
</organism>
<evidence type="ECO:0000313" key="2">
    <source>
        <dbReference type="Proteomes" id="UP000199561"/>
    </source>
</evidence>